<comment type="caution">
    <text evidence="1">The sequence shown here is derived from an EMBL/GenBank/DDBJ whole genome shotgun (WGS) entry which is preliminary data.</text>
</comment>
<gene>
    <name evidence="1" type="ORF">EVAR_14849_1</name>
</gene>
<keyword evidence="2" id="KW-1185">Reference proteome</keyword>
<evidence type="ECO:0000313" key="1">
    <source>
        <dbReference type="EMBL" id="GBP33168.1"/>
    </source>
</evidence>
<proteinExistence type="predicted"/>
<dbReference type="AlphaFoldDB" id="A0A4C1V2Y2"/>
<evidence type="ECO:0000313" key="2">
    <source>
        <dbReference type="Proteomes" id="UP000299102"/>
    </source>
</evidence>
<dbReference type="Proteomes" id="UP000299102">
    <property type="component" value="Unassembled WGS sequence"/>
</dbReference>
<sequence>MITKNNLIRVFLTPPPYYRRASSIKVSLNASPNVLDSILPRYERHRELVATLAWRARPIDRDHRFWSRHCYTDDVMTSAAPNPSRSSVEDDHIKLNLPPKWLPIYCFHSIRLDGCHMGHQPTRPLQPLGCYPLKRKHCKV</sequence>
<name>A0A4C1V2Y2_EUMVA</name>
<accession>A0A4C1V2Y2</accession>
<organism evidence="1 2">
    <name type="scientific">Eumeta variegata</name>
    <name type="common">Bagworm moth</name>
    <name type="synonym">Eumeta japonica</name>
    <dbReference type="NCBI Taxonomy" id="151549"/>
    <lineage>
        <taxon>Eukaryota</taxon>
        <taxon>Metazoa</taxon>
        <taxon>Ecdysozoa</taxon>
        <taxon>Arthropoda</taxon>
        <taxon>Hexapoda</taxon>
        <taxon>Insecta</taxon>
        <taxon>Pterygota</taxon>
        <taxon>Neoptera</taxon>
        <taxon>Endopterygota</taxon>
        <taxon>Lepidoptera</taxon>
        <taxon>Glossata</taxon>
        <taxon>Ditrysia</taxon>
        <taxon>Tineoidea</taxon>
        <taxon>Psychidae</taxon>
        <taxon>Oiketicinae</taxon>
        <taxon>Eumeta</taxon>
    </lineage>
</organism>
<dbReference type="EMBL" id="BGZK01000270">
    <property type="protein sequence ID" value="GBP33168.1"/>
    <property type="molecule type" value="Genomic_DNA"/>
</dbReference>
<protein>
    <submittedName>
        <fullName evidence="1">Uncharacterized protein</fullName>
    </submittedName>
</protein>
<reference evidence="1 2" key="1">
    <citation type="journal article" date="2019" name="Commun. Biol.">
        <title>The bagworm genome reveals a unique fibroin gene that provides high tensile strength.</title>
        <authorList>
            <person name="Kono N."/>
            <person name="Nakamura H."/>
            <person name="Ohtoshi R."/>
            <person name="Tomita M."/>
            <person name="Numata K."/>
            <person name="Arakawa K."/>
        </authorList>
    </citation>
    <scope>NUCLEOTIDE SEQUENCE [LARGE SCALE GENOMIC DNA]</scope>
</reference>